<dbReference type="PANTHER" id="PTHR47406:SF2">
    <property type="entry name" value="ALPHA GLUCURONIDASE N-TERMINAL DOMAIN-CONTAINING PROTEIN"/>
    <property type="match status" value="1"/>
</dbReference>
<dbReference type="Gene3D" id="3.30.379.10">
    <property type="entry name" value="Chitobiase/beta-hexosaminidase domain 2-like"/>
    <property type="match status" value="1"/>
</dbReference>
<keyword evidence="3" id="KW-0732">Signal</keyword>
<feature type="region of interest" description="Disordered" evidence="2">
    <location>
        <begin position="460"/>
        <end position="481"/>
    </location>
</feature>
<dbReference type="Pfam" id="PF16126">
    <property type="entry name" value="DUF4838"/>
    <property type="match status" value="1"/>
</dbReference>
<keyword evidence="1" id="KW-0378">Hydrolase</keyword>
<feature type="signal peptide" evidence="3">
    <location>
        <begin position="1"/>
        <end position="32"/>
    </location>
</feature>
<dbReference type="Pfam" id="PF00395">
    <property type="entry name" value="SLH"/>
    <property type="match status" value="3"/>
</dbReference>
<name>A0ABS4IRE0_9BACL</name>
<dbReference type="InterPro" id="IPR032287">
    <property type="entry name" value="DUF4838"/>
</dbReference>
<dbReference type="SUPFAM" id="SSF49344">
    <property type="entry name" value="CBD9-like"/>
    <property type="match status" value="1"/>
</dbReference>
<proteinExistence type="predicted"/>
<dbReference type="Gene3D" id="2.60.40.1190">
    <property type="match status" value="1"/>
</dbReference>
<dbReference type="SUPFAM" id="SSF55545">
    <property type="entry name" value="beta-N-acetylhexosaminidase-like domain"/>
    <property type="match status" value="1"/>
</dbReference>
<feature type="domain" description="SLH" evidence="4">
    <location>
        <begin position="177"/>
        <end position="240"/>
    </location>
</feature>
<accession>A0ABS4IRE0</accession>
<comment type="caution">
    <text evidence="5">The sequence shown here is derived from an EMBL/GenBank/DDBJ whole genome shotgun (WGS) entry which is preliminary data.</text>
</comment>
<dbReference type="PANTHER" id="PTHR47406">
    <property type="entry name" value="COAGULATION FACTOR 5/8 TYPE, C-TERMINAL"/>
    <property type="match status" value="1"/>
</dbReference>
<evidence type="ECO:0000256" key="3">
    <source>
        <dbReference type="SAM" id="SignalP"/>
    </source>
</evidence>
<reference evidence="5 6" key="1">
    <citation type="submission" date="2021-03" db="EMBL/GenBank/DDBJ databases">
        <title>Genomic Encyclopedia of Type Strains, Phase IV (KMG-IV): sequencing the most valuable type-strain genomes for metagenomic binning, comparative biology and taxonomic classification.</title>
        <authorList>
            <person name="Goeker M."/>
        </authorList>
    </citation>
    <scope>NUCLEOTIDE SEQUENCE [LARGE SCALE GENOMIC DNA]</scope>
    <source>
        <strain evidence="5 6">DSM 26048</strain>
    </source>
</reference>
<evidence type="ECO:0000256" key="1">
    <source>
        <dbReference type="ARBA" id="ARBA00022801"/>
    </source>
</evidence>
<evidence type="ECO:0000259" key="4">
    <source>
        <dbReference type="PROSITE" id="PS51272"/>
    </source>
</evidence>
<dbReference type="Gene3D" id="2.60.120.260">
    <property type="entry name" value="Galactose-binding domain-like"/>
    <property type="match status" value="2"/>
</dbReference>
<feature type="domain" description="SLH" evidence="4">
    <location>
        <begin position="54"/>
        <end position="117"/>
    </location>
</feature>
<protein>
    <recommendedName>
        <fullName evidence="4">SLH domain-containing protein</fullName>
    </recommendedName>
</protein>
<dbReference type="RefSeq" id="WP_209970937.1">
    <property type="nucleotide sequence ID" value="NZ_JAGGLB010000004.1"/>
</dbReference>
<sequence>MVSFKRNIRRNIKKVCMLFLMSCLIYTSFGSAMTTVIRAASDPLGDPASSSSPTSSSPFSDLKGHWAEKQLTAWMEAGLIQGYADGTFKPNRTVNRGEAIALVNRSFGFSERAQIDFSDLAVSDWEYEDVAKAVQAGFIEGYADGTIGAKRTISRQEAAVMIARLLDLDVQAASESASGFTDYTHIPEWSKGAVAAVAAAKIMEGYEDGSFKPLAFITRAEVVVTLERALRLRPKTEYNKAGTYGPAEGVEQINGNVVVSTSGVTLQNMKITGDLLLAEGIAEGDVFLNHVTVQGTTTVKGGGINSIHVANSVLAAVIVDKAAGTVRIVVKDKTTIAEVIVKSAVILEQADSDGSSVIKLVKLLDGISINSKIKLIGYFEHVDAAAKGIAIDFTKGTIKKLSVSQQATGVSINVGKDAKIILMILDAIAKVTGLGVIEKATLSEKAKGTTFETKPLLLEGPADESQGQTDPITGTPVPGGGVIDGGTSTPASIVSVSAVNGTITVTFNAAANIIPEVNDFTVQRVINDATAISVTPSLVAWDSASSIATLTVPTVSMIGIDQSVVDRVRYKGAAAVESAAFVVSAEVVDSNLIVENGIANALIVIETDSSQQILEAAETLREYVKKSTGAELSTKTTDEWAEIEPASNDMVSIYIGVSRTEDEAHHNEILLDMKDDGFIIDSQEENITIIGPTSRGTEFGVYEFLERYVGVRWLMPGPEGEDVPQRSTIIISQEIVRNDPATISRHFFGTETTMSVTNAEWARKNKMFDNVRFHHNMAKLFDPKDSKLKEHPEYYVGGVVPTHDYDWQPCFNDTTAEVATERIISYFEQHPEEMSYSLGMNDSHRFCEDTGVMNSVGLMNMSDVYYPWVNKVVEGVMANDLYKDKYFGLLAYSNMFDPPTNVTLNSHVIPYITEDRMTWIDQSNADISKEALERWEQVATNLAWYEYLYGWPYNIPRVYPHQMAENYKFAQDQGVIAHVAELFPNFGEGPKPWLSAKLQWNADQDVEDLLNEWYERAVGTDAAPYLKEYYQLWEDFWTRRVLDTDWYLRWKTERYYLRFDLPDYLEAVTKKDITDSRLLLEQVVVKAQTSKQKTRAQKLLQAFEFYEASALSYPQSGPIATPVNEQEALELLSDIQISLQMAKKRTNLVKQYKGDPILELPGYPSIMGNWDGVQNELMSALKSYVATEGENGVVRAQLNQFLDSINSNYSANAIRTTTSKAQILQSLDFSKGPWTDAEPFSDFFIMNTRSEGPKTKVYLLWDLDNLYVGYENFDDNPGAMVVSDTAPGGWWASGSDPLVGGDDSVETFISQSGGTIKGFFTNPKAVKFIYNWVPGSEPEPGTDHVWESNSLIKSDRWNTVQVIPFSSIGVDLSKTNTMEGLFFRNYHGHSKFLGWAGGAPWNSDTLKLINLIDGENLIKNGSFEIGGQGNPDAAPPWYIDGFPGEVLKRTSEFSRTGDQSLAVNVYERGIGAAFQDIPITPGKYRATFHYYLPEDSETVGTVFWEANVKNAAYVQLRALNFPSSPIAYTKGRWTKVTVEFEIDPIIFGETPSRLQPIIYFSGFKPGEFVYIDDVSIYKLEPLDLVEKENIIMNGSFEIGGPENPDAAPPWYIDGFPGEVLKRTNEFSLTGDQSLAVNVYERGIGAAFQDLPITPGEYRATFYYFLPEDSEAVGSLFWEVAVKNAGYGLLNTITSSEESVINSKGRWSKVTINFVVNPSYYGEAPARLQPVIYFKGFKQGEYVYIDDVSIYKLD</sequence>
<feature type="chain" id="PRO_5047408355" description="SLH domain-containing protein" evidence="3">
    <location>
        <begin position="33"/>
        <end position="1753"/>
    </location>
</feature>
<gene>
    <name evidence="5" type="ORF">J2Z66_001737</name>
</gene>
<dbReference type="InterPro" id="IPR001119">
    <property type="entry name" value="SLH_dom"/>
</dbReference>
<dbReference type="InterPro" id="IPR029018">
    <property type="entry name" value="Hex-like_dom2"/>
</dbReference>
<dbReference type="Proteomes" id="UP001519287">
    <property type="component" value="Unassembled WGS sequence"/>
</dbReference>
<evidence type="ECO:0000256" key="2">
    <source>
        <dbReference type="SAM" id="MobiDB-lite"/>
    </source>
</evidence>
<organism evidence="5 6">
    <name type="scientific">Paenibacillus eucommiae</name>
    <dbReference type="NCBI Taxonomy" id="1355755"/>
    <lineage>
        <taxon>Bacteria</taxon>
        <taxon>Bacillati</taxon>
        <taxon>Bacillota</taxon>
        <taxon>Bacilli</taxon>
        <taxon>Bacillales</taxon>
        <taxon>Paenibacillaceae</taxon>
        <taxon>Paenibacillus</taxon>
    </lineage>
</organism>
<evidence type="ECO:0000313" key="6">
    <source>
        <dbReference type="Proteomes" id="UP001519287"/>
    </source>
</evidence>
<keyword evidence="6" id="KW-1185">Reference proteome</keyword>
<feature type="domain" description="SLH" evidence="4">
    <location>
        <begin position="118"/>
        <end position="176"/>
    </location>
</feature>
<dbReference type="PROSITE" id="PS51272">
    <property type="entry name" value="SLH"/>
    <property type="match status" value="3"/>
</dbReference>
<evidence type="ECO:0000313" key="5">
    <source>
        <dbReference type="EMBL" id="MBP1990139.1"/>
    </source>
</evidence>
<dbReference type="EMBL" id="JAGGLB010000004">
    <property type="protein sequence ID" value="MBP1990139.1"/>
    <property type="molecule type" value="Genomic_DNA"/>
</dbReference>